<dbReference type="EMBL" id="KV878370">
    <property type="protein sequence ID" value="OJJ42074.1"/>
    <property type="molecule type" value="Genomic_DNA"/>
</dbReference>
<name>A0A1L9S4I9_9EURO</name>
<organism evidence="3 4">
    <name type="scientific">Penicilliopsis zonata CBS 506.65</name>
    <dbReference type="NCBI Taxonomy" id="1073090"/>
    <lineage>
        <taxon>Eukaryota</taxon>
        <taxon>Fungi</taxon>
        <taxon>Dikarya</taxon>
        <taxon>Ascomycota</taxon>
        <taxon>Pezizomycotina</taxon>
        <taxon>Eurotiomycetes</taxon>
        <taxon>Eurotiomycetidae</taxon>
        <taxon>Eurotiales</taxon>
        <taxon>Aspergillaceae</taxon>
        <taxon>Penicilliopsis</taxon>
    </lineage>
</organism>
<protein>
    <submittedName>
        <fullName evidence="3">Uncharacterized protein</fullName>
    </submittedName>
</protein>
<dbReference type="Proteomes" id="UP000184188">
    <property type="component" value="Unassembled WGS sequence"/>
</dbReference>
<dbReference type="PANTHER" id="PTHR23159:SF31">
    <property type="entry name" value="CENTROSOME-ASSOCIATED PROTEIN CEP250 ISOFORM X1"/>
    <property type="match status" value="1"/>
</dbReference>
<evidence type="ECO:0000256" key="1">
    <source>
        <dbReference type="SAM" id="Coils"/>
    </source>
</evidence>
<dbReference type="OrthoDB" id="4350898at2759"/>
<reference evidence="4" key="1">
    <citation type="journal article" date="2017" name="Genome Biol.">
        <title>Comparative genomics reveals high biological diversity and specific adaptations in the industrially and medically important fungal genus Aspergillus.</title>
        <authorList>
            <person name="de Vries R.P."/>
            <person name="Riley R."/>
            <person name="Wiebenga A."/>
            <person name="Aguilar-Osorio G."/>
            <person name="Amillis S."/>
            <person name="Uchima C.A."/>
            <person name="Anderluh G."/>
            <person name="Asadollahi M."/>
            <person name="Askin M."/>
            <person name="Barry K."/>
            <person name="Battaglia E."/>
            <person name="Bayram O."/>
            <person name="Benocci T."/>
            <person name="Braus-Stromeyer S.A."/>
            <person name="Caldana C."/>
            <person name="Canovas D."/>
            <person name="Cerqueira G.C."/>
            <person name="Chen F."/>
            <person name="Chen W."/>
            <person name="Choi C."/>
            <person name="Clum A."/>
            <person name="Dos Santos R.A."/>
            <person name="Damasio A.R."/>
            <person name="Diallinas G."/>
            <person name="Emri T."/>
            <person name="Fekete E."/>
            <person name="Flipphi M."/>
            <person name="Freyberg S."/>
            <person name="Gallo A."/>
            <person name="Gournas C."/>
            <person name="Habgood R."/>
            <person name="Hainaut M."/>
            <person name="Harispe M.L."/>
            <person name="Henrissat B."/>
            <person name="Hilden K.S."/>
            <person name="Hope R."/>
            <person name="Hossain A."/>
            <person name="Karabika E."/>
            <person name="Karaffa L."/>
            <person name="Karanyi Z."/>
            <person name="Krasevec N."/>
            <person name="Kuo A."/>
            <person name="Kusch H."/>
            <person name="LaButti K."/>
            <person name="Lagendijk E.L."/>
            <person name="Lapidus A."/>
            <person name="Levasseur A."/>
            <person name="Lindquist E."/>
            <person name="Lipzen A."/>
            <person name="Logrieco A.F."/>
            <person name="MacCabe A."/>
            <person name="Maekelae M.R."/>
            <person name="Malavazi I."/>
            <person name="Melin P."/>
            <person name="Meyer V."/>
            <person name="Mielnichuk N."/>
            <person name="Miskei M."/>
            <person name="Molnar A.P."/>
            <person name="Mule G."/>
            <person name="Ngan C.Y."/>
            <person name="Orejas M."/>
            <person name="Orosz E."/>
            <person name="Ouedraogo J.P."/>
            <person name="Overkamp K.M."/>
            <person name="Park H.-S."/>
            <person name="Perrone G."/>
            <person name="Piumi F."/>
            <person name="Punt P.J."/>
            <person name="Ram A.F."/>
            <person name="Ramon A."/>
            <person name="Rauscher S."/>
            <person name="Record E."/>
            <person name="Riano-Pachon D.M."/>
            <person name="Robert V."/>
            <person name="Roehrig J."/>
            <person name="Ruller R."/>
            <person name="Salamov A."/>
            <person name="Salih N.S."/>
            <person name="Samson R.A."/>
            <person name="Sandor E."/>
            <person name="Sanguinetti M."/>
            <person name="Schuetze T."/>
            <person name="Sepcic K."/>
            <person name="Shelest E."/>
            <person name="Sherlock G."/>
            <person name="Sophianopoulou V."/>
            <person name="Squina F.M."/>
            <person name="Sun H."/>
            <person name="Susca A."/>
            <person name="Todd R.B."/>
            <person name="Tsang A."/>
            <person name="Unkles S.E."/>
            <person name="van de Wiele N."/>
            <person name="van Rossen-Uffink D."/>
            <person name="Oliveira J.V."/>
            <person name="Vesth T.C."/>
            <person name="Visser J."/>
            <person name="Yu J.-H."/>
            <person name="Zhou M."/>
            <person name="Andersen M.R."/>
            <person name="Archer D.B."/>
            <person name="Baker S.E."/>
            <person name="Benoit I."/>
            <person name="Brakhage A.A."/>
            <person name="Braus G.H."/>
            <person name="Fischer R."/>
            <person name="Frisvad J.C."/>
            <person name="Goldman G.H."/>
            <person name="Houbraken J."/>
            <person name="Oakley B."/>
            <person name="Pocsi I."/>
            <person name="Scazzocchio C."/>
            <person name="Seiboth B."/>
            <person name="vanKuyk P.A."/>
            <person name="Wortman J."/>
            <person name="Dyer P.S."/>
            <person name="Grigoriev I.V."/>
        </authorList>
    </citation>
    <scope>NUCLEOTIDE SEQUENCE [LARGE SCALE GENOMIC DNA]</scope>
    <source>
        <strain evidence="4">CBS 506.65</strain>
    </source>
</reference>
<dbReference type="Gene3D" id="1.20.5.1160">
    <property type="entry name" value="Vasodilator-stimulated phosphoprotein"/>
    <property type="match status" value="1"/>
</dbReference>
<evidence type="ECO:0000256" key="2">
    <source>
        <dbReference type="SAM" id="MobiDB-lite"/>
    </source>
</evidence>
<keyword evidence="4" id="KW-1185">Reference proteome</keyword>
<keyword evidence="1" id="KW-0175">Coiled coil</keyword>
<proteinExistence type="predicted"/>
<dbReference type="GeneID" id="34611761"/>
<feature type="compositionally biased region" description="Basic and acidic residues" evidence="2">
    <location>
        <begin position="547"/>
        <end position="556"/>
    </location>
</feature>
<dbReference type="AlphaFoldDB" id="A0A1L9S4I9"/>
<accession>A0A1L9S4I9</accession>
<feature type="region of interest" description="Disordered" evidence="2">
    <location>
        <begin position="455"/>
        <end position="656"/>
    </location>
</feature>
<feature type="compositionally biased region" description="Pro residues" evidence="2">
    <location>
        <begin position="630"/>
        <end position="641"/>
    </location>
</feature>
<feature type="coiled-coil region" evidence="1">
    <location>
        <begin position="164"/>
        <end position="321"/>
    </location>
</feature>
<sequence>MNGTKSVRSILAALPMNKKLNGTAPGHAPGLGPPVSGPVPGPAPGPMPAIPGLPMPSFPVLGAPTGPWESRSFDCQKPVRPVLFPEAPEMLPFPVELRDLVAWTDAFVERLGWMALMAHEKTGGSRGIEPDWEKERTDLLAQISGLTSQVHTLNDSNAYLNGECTRLQWELDTANSKLEQAKKDYNVLEQENKKVTADKTQLQMENEKLQKDVEAWHTSYLAMLGELGGDQKIIEQLKEQLAQALQQIQQEHAAQQGIFDQLNVKIAELEAIIKQHEDKIKDADAAARSAEAITAAVRAELQVAIVERNQARAEVQVLRSQLGGLRWQQAQSESKVVLLEQKIVSLTEVSEKLNLQLQETDAKLKASYADTLNAYDHARYHWTVLQQVREAGSWLRRPGDHDRCEDPFPGPGAPVTGPVGGPLPGLLPIGVPGEPPSMPPTGSPRTGGGLFPMPMIQPEPTDPAPRGLPHVPLPPLSVFNNPAPVAAEEQVKPAEPVQPVNPAEPVPAQPEPAPAEKPAEPVEQSTEPTEPAKPNDPVNPVPAPVEKPTEDTKPNEEPAEPAEPAKTPEPVNQPAPEDLPPPQSPVRSSPDSGRQSPDFFRGPGGPGPHGPRFNGPGPHGPEGFHHGPGPHGPGPHGPPGFPHDGPHGPPGFHGPQ</sequence>
<feature type="compositionally biased region" description="Polar residues" evidence="2">
    <location>
        <begin position="585"/>
        <end position="595"/>
    </location>
</feature>
<dbReference type="PANTHER" id="PTHR23159">
    <property type="entry name" value="CENTROSOMAL PROTEIN 2"/>
    <property type="match status" value="1"/>
</dbReference>
<gene>
    <name evidence="3" type="ORF">ASPZODRAFT_147780</name>
</gene>
<evidence type="ECO:0000313" key="4">
    <source>
        <dbReference type="Proteomes" id="UP000184188"/>
    </source>
</evidence>
<dbReference type="VEuPathDB" id="FungiDB:ASPZODRAFT_147780"/>
<dbReference type="RefSeq" id="XP_022576584.1">
    <property type="nucleotide sequence ID" value="XM_022725296.1"/>
</dbReference>
<feature type="compositionally biased region" description="Pro residues" evidence="2">
    <location>
        <begin position="502"/>
        <end position="515"/>
    </location>
</feature>
<feature type="compositionally biased region" description="Pro residues" evidence="2">
    <location>
        <begin position="31"/>
        <end position="42"/>
    </location>
</feature>
<feature type="region of interest" description="Disordered" evidence="2">
    <location>
        <begin position="21"/>
        <end position="42"/>
    </location>
</feature>
<dbReference type="STRING" id="1073090.A0A1L9S4I9"/>
<evidence type="ECO:0000313" key="3">
    <source>
        <dbReference type="EMBL" id="OJJ42074.1"/>
    </source>
</evidence>
<feature type="compositionally biased region" description="Pro residues" evidence="2">
    <location>
        <begin position="571"/>
        <end position="584"/>
    </location>
</feature>